<protein>
    <submittedName>
        <fullName evidence="3">Uncharacterized protein</fullName>
    </submittedName>
</protein>
<dbReference type="GO" id="GO:0003676">
    <property type="term" value="F:nucleic acid binding"/>
    <property type="evidence" value="ECO:0007669"/>
    <property type="project" value="InterPro"/>
</dbReference>
<accession>A0A6L2NYP9</accession>
<feature type="compositionally biased region" description="Polar residues" evidence="2">
    <location>
        <begin position="508"/>
        <end position="520"/>
    </location>
</feature>
<evidence type="ECO:0000256" key="2">
    <source>
        <dbReference type="SAM" id="MobiDB-lite"/>
    </source>
</evidence>
<keyword evidence="1" id="KW-0175">Coiled coil</keyword>
<feature type="coiled-coil region" evidence="1">
    <location>
        <begin position="353"/>
        <end position="380"/>
    </location>
</feature>
<dbReference type="Pfam" id="PF14223">
    <property type="entry name" value="Retrotran_gag_2"/>
    <property type="match status" value="1"/>
</dbReference>
<organism evidence="3">
    <name type="scientific">Tanacetum cinerariifolium</name>
    <name type="common">Dalmatian daisy</name>
    <name type="synonym">Chrysanthemum cinerariifolium</name>
    <dbReference type="NCBI Taxonomy" id="118510"/>
    <lineage>
        <taxon>Eukaryota</taxon>
        <taxon>Viridiplantae</taxon>
        <taxon>Streptophyta</taxon>
        <taxon>Embryophyta</taxon>
        <taxon>Tracheophyta</taxon>
        <taxon>Spermatophyta</taxon>
        <taxon>Magnoliopsida</taxon>
        <taxon>eudicotyledons</taxon>
        <taxon>Gunneridae</taxon>
        <taxon>Pentapetalae</taxon>
        <taxon>asterids</taxon>
        <taxon>campanulids</taxon>
        <taxon>Asterales</taxon>
        <taxon>Asteraceae</taxon>
        <taxon>Asteroideae</taxon>
        <taxon>Anthemideae</taxon>
        <taxon>Anthemidinae</taxon>
        <taxon>Tanacetum</taxon>
    </lineage>
</organism>
<reference evidence="3" key="1">
    <citation type="journal article" date="2019" name="Sci. Rep.">
        <title>Draft genome of Tanacetum cinerariifolium, the natural source of mosquito coil.</title>
        <authorList>
            <person name="Yamashiro T."/>
            <person name="Shiraishi A."/>
            <person name="Satake H."/>
            <person name="Nakayama K."/>
        </authorList>
    </citation>
    <scope>NUCLEOTIDE SEQUENCE</scope>
</reference>
<evidence type="ECO:0000256" key="1">
    <source>
        <dbReference type="SAM" id="Coils"/>
    </source>
</evidence>
<name>A0A6L2NYP9_TANCI</name>
<comment type="caution">
    <text evidence="3">The sequence shown here is derived from an EMBL/GenBank/DDBJ whole genome shotgun (WGS) entry which is preliminary data.</text>
</comment>
<dbReference type="EMBL" id="BKCJ010010403">
    <property type="protein sequence ID" value="GEU91431.1"/>
    <property type="molecule type" value="Genomic_DNA"/>
</dbReference>
<dbReference type="InterPro" id="IPR036875">
    <property type="entry name" value="Znf_CCHC_sf"/>
</dbReference>
<feature type="region of interest" description="Disordered" evidence="2">
    <location>
        <begin position="398"/>
        <end position="417"/>
    </location>
</feature>
<sequence length="668" mass="76026">MDKPNPTFAKILILDTRKFEQWKFRIQQYLQNEQYALWEVIEFGDSYKAPLKETSKGPASESSTKKKGRTIVIITEDMQKRRNDVKARTTLLLALPDEHQLRFSEYETTQELWEAILKTFGGNEATKKTKKNQLKQQYGNFKAEGSETLKKTFNRLDDLDTMSLDDVYNHLKVYELVVQKKSKSNSQNMAFISSSNTNSGKGEVHTSSIPTASIQVFTISTDVAAASLSHDTVECFNFHKMGHFVRECRAPRSQDRGRRESYKQGPKEEEPAPKALMAIDGIGWDWSYMTNEKENHALVVGDEVPTEFDLMAKSSSGLSQVEARLVKFKEQEIKLCEKIRGLERDVEFRNNKIEYFKIELERVKKEKEGLDNKLTSFEKASKDLDNLLGSQRLDKNKDGLGYSVVPPSPTQVYSPSKKDLSWKGLPEFVDDTVTDYSQPTTSIDTSKCNSSDLQSSNFSISEHGESSDSIMSKPMIKFVKAADCPRGIKTNKTETARKSPVKDAEMYRNTSKSPKVRGNQRNWNNLKSQQLGKYFLMQNKAFFKCRYFDHLASNCGVWVDKGETWPKNNFAYKNVTPRAVLLKTGKTPINRPHMNIAQPKMTSFTKTTHLNVKRPFQRKSAVKTQLRVPRVSTITGKISTVDSKFSTTKSTFIDDLGNKGKDVKALSC</sequence>
<dbReference type="SUPFAM" id="SSF57756">
    <property type="entry name" value="Retrovirus zinc finger-like domains"/>
    <property type="match status" value="1"/>
</dbReference>
<dbReference type="AlphaFoldDB" id="A0A6L2NYP9"/>
<gene>
    <name evidence="3" type="ORF">Tci_063409</name>
</gene>
<evidence type="ECO:0000313" key="3">
    <source>
        <dbReference type="EMBL" id="GEU91431.1"/>
    </source>
</evidence>
<feature type="region of interest" description="Disordered" evidence="2">
    <location>
        <begin position="249"/>
        <end position="271"/>
    </location>
</feature>
<proteinExistence type="predicted"/>
<feature type="compositionally biased region" description="Basic and acidic residues" evidence="2">
    <location>
        <begin position="494"/>
        <end position="506"/>
    </location>
</feature>
<feature type="region of interest" description="Disordered" evidence="2">
    <location>
        <begin position="494"/>
        <end position="520"/>
    </location>
</feature>
<dbReference type="GO" id="GO:0008270">
    <property type="term" value="F:zinc ion binding"/>
    <property type="evidence" value="ECO:0007669"/>
    <property type="project" value="InterPro"/>
</dbReference>